<name>A0A137NYH9_CONC2</name>
<gene>
    <name evidence="1" type="ORF">CONCODRAFT_19422</name>
</gene>
<organism evidence="1 2">
    <name type="scientific">Conidiobolus coronatus (strain ATCC 28846 / CBS 209.66 / NRRL 28638)</name>
    <name type="common">Delacroixia coronata</name>
    <dbReference type="NCBI Taxonomy" id="796925"/>
    <lineage>
        <taxon>Eukaryota</taxon>
        <taxon>Fungi</taxon>
        <taxon>Fungi incertae sedis</taxon>
        <taxon>Zoopagomycota</taxon>
        <taxon>Entomophthoromycotina</taxon>
        <taxon>Entomophthoromycetes</taxon>
        <taxon>Entomophthorales</taxon>
        <taxon>Ancylistaceae</taxon>
        <taxon>Conidiobolus</taxon>
    </lineage>
</organism>
<dbReference type="Proteomes" id="UP000070444">
    <property type="component" value="Unassembled WGS sequence"/>
</dbReference>
<reference evidence="1 2" key="1">
    <citation type="journal article" date="2015" name="Genome Biol. Evol.">
        <title>Phylogenomic analyses indicate that early fungi evolved digesting cell walls of algal ancestors of land plants.</title>
        <authorList>
            <person name="Chang Y."/>
            <person name="Wang S."/>
            <person name="Sekimoto S."/>
            <person name="Aerts A.L."/>
            <person name="Choi C."/>
            <person name="Clum A."/>
            <person name="LaButti K.M."/>
            <person name="Lindquist E.A."/>
            <person name="Yee Ngan C."/>
            <person name="Ohm R.A."/>
            <person name="Salamov A.A."/>
            <person name="Grigoriev I.V."/>
            <person name="Spatafora J.W."/>
            <person name="Berbee M.L."/>
        </authorList>
    </citation>
    <scope>NUCLEOTIDE SEQUENCE [LARGE SCALE GENOMIC DNA]</scope>
    <source>
        <strain evidence="1 2">NRRL 28638</strain>
    </source>
</reference>
<evidence type="ECO:0008006" key="3">
    <source>
        <dbReference type="Google" id="ProtNLM"/>
    </source>
</evidence>
<dbReference type="InterPro" id="IPR032675">
    <property type="entry name" value="LRR_dom_sf"/>
</dbReference>
<sequence>MNSDSTNDNYNINSIIGIDWEFILINNPIFKYLSKYELLDLSLTSKRLRSKISPRLFNTLRINNKVLYSQPNFFQHKNNFELDRLTYWEKIRLLSTHSFDKNILFKETQIDPFINQSAATLRKVANYCKVLNLYELKNSSYFLIPIATEFLNLTQFYIYNCELPLYRFNVILTKLVKLEILHLDIVQFLKSSEDSDLANDVNFPQSLKALNYERILLVITDSPQLNTIDFTYNLIPVSNSTLLGLPVKHLPKLELLSYGKRDNSQSLTKFLEINPQLKSLCLTIALLTPASLSTITSMPNLERLKIETNGTYFEEFNIPSSPNLEQLKDLFLYITTESDFNLINQFIKFTPNLTQLTIRTKANEQFEIFDKLVDSLKYFTKSTETRAKFNSITKIYYK</sequence>
<dbReference type="EMBL" id="KQ964617">
    <property type="protein sequence ID" value="KXN67721.1"/>
    <property type="molecule type" value="Genomic_DNA"/>
</dbReference>
<dbReference type="AlphaFoldDB" id="A0A137NYH9"/>
<protein>
    <recommendedName>
        <fullName evidence="3">F-box domain-containing protein</fullName>
    </recommendedName>
</protein>
<evidence type="ECO:0000313" key="2">
    <source>
        <dbReference type="Proteomes" id="UP000070444"/>
    </source>
</evidence>
<dbReference type="SUPFAM" id="SSF52047">
    <property type="entry name" value="RNI-like"/>
    <property type="match status" value="1"/>
</dbReference>
<dbReference type="Gene3D" id="3.80.10.10">
    <property type="entry name" value="Ribonuclease Inhibitor"/>
    <property type="match status" value="1"/>
</dbReference>
<evidence type="ECO:0000313" key="1">
    <source>
        <dbReference type="EMBL" id="KXN67721.1"/>
    </source>
</evidence>
<proteinExistence type="predicted"/>
<keyword evidence="2" id="KW-1185">Reference proteome</keyword>
<accession>A0A137NYH9</accession>